<dbReference type="GO" id="GO:0016887">
    <property type="term" value="F:ATP hydrolysis activity"/>
    <property type="evidence" value="ECO:0007669"/>
    <property type="project" value="InterPro"/>
</dbReference>
<dbReference type="InterPro" id="IPR003593">
    <property type="entry name" value="AAA+_ATPase"/>
</dbReference>
<sequence length="308" mass="32872">MTEAAIEVSGLRKAFPGVQAVAGVDLSIRTGTIFALLGPNGAGKTTTVEILEGYQQRDSGEVSVLGFDPARNQLEMKRRIGIVSQETAADSFLTVREIMAMIAGAYPAPRNVDEVIALVGLSDKAGTRVGKLSGGQKRRLDVGLAIVGNPDLCFLDEPTTGFDPDARQEAWAMIRELKDMGKTVLLTTHYMDEAQNLADEVAVIAVGRIIATGTPETLGGRAEAASTISFRLPAGTDLPDRFAAEARMTRRGAMQIIADDPVPLLNDLTGWAMAESVSLTDLTVERPTLEEIYLSLIANDTAERKEGA</sequence>
<evidence type="ECO:0000256" key="1">
    <source>
        <dbReference type="ARBA" id="ARBA00004236"/>
    </source>
</evidence>
<keyword evidence="8" id="KW-1278">Translocase</keyword>
<dbReference type="InterPro" id="IPR003439">
    <property type="entry name" value="ABC_transporter-like_ATP-bd"/>
</dbReference>
<dbReference type="Proteomes" id="UP000818603">
    <property type="component" value="Unassembled WGS sequence"/>
</dbReference>
<evidence type="ECO:0000256" key="3">
    <source>
        <dbReference type="ARBA" id="ARBA00022448"/>
    </source>
</evidence>
<evidence type="ECO:0000256" key="5">
    <source>
        <dbReference type="ARBA" id="ARBA00022475"/>
    </source>
</evidence>
<name>A0A8J3A226_9PROT</name>
<evidence type="ECO:0000313" key="13">
    <source>
        <dbReference type="Proteomes" id="UP000621856"/>
    </source>
</evidence>
<keyword evidence="9" id="KW-0472">Membrane</keyword>
<gene>
    <name evidence="12" type="ORF">FF098_008945</name>
    <name evidence="11" type="ORF">GCM10011355_18010</name>
</gene>
<organism evidence="11 13">
    <name type="scientific">Aquisalinus luteolus</name>
    <dbReference type="NCBI Taxonomy" id="1566827"/>
    <lineage>
        <taxon>Bacteria</taxon>
        <taxon>Pseudomonadati</taxon>
        <taxon>Pseudomonadota</taxon>
        <taxon>Alphaproteobacteria</taxon>
        <taxon>Parvularculales</taxon>
        <taxon>Parvularculaceae</taxon>
        <taxon>Aquisalinus</taxon>
    </lineage>
</organism>
<dbReference type="RefSeq" id="WP_155139691.1">
    <property type="nucleotide sequence ID" value="NZ_BMGZ01000002.1"/>
</dbReference>
<comment type="subcellular location">
    <subcellularLocation>
        <location evidence="1">Cell membrane</location>
    </subcellularLocation>
</comment>
<dbReference type="EMBL" id="BMGZ01000002">
    <property type="protein sequence ID" value="GGH97250.1"/>
    <property type="molecule type" value="Genomic_DNA"/>
</dbReference>
<keyword evidence="6" id="KW-0547">Nucleotide-binding</keyword>
<dbReference type="PROSITE" id="PS00211">
    <property type="entry name" value="ABC_TRANSPORTER_1"/>
    <property type="match status" value="1"/>
</dbReference>
<dbReference type="SMART" id="SM00382">
    <property type="entry name" value="AAA"/>
    <property type="match status" value="1"/>
</dbReference>
<keyword evidence="5" id="KW-1003">Cell membrane</keyword>
<evidence type="ECO:0000259" key="10">
    <source>
        <dbReference type="PROSITE" id="PS50893"/>
    </source>
</evidence>
<comment type="caution">
    <text evidence="11">The sequence shown here is derived from an EMBL/GenBank/DDBJ whole genome shotgun (WGS) entry which is preliminary data.</text>
</comment>
<dbReference type="FunFam" id="3.40.50.300:FF:000589">
    <property type="entry name" value="ABC transporter, ATP-binding subunit"/>
    <property type="match status" value="1"/>
</dbReference>
<evidence type="ECO:0000256" key="7">
    <source>
        <dbReference type="ARBA" id="ARBA00022840"/>
    </source>
</evidence>
<dbReference type="PANTHER" id="PTHR42711">
    <property type="entry name" value="ABC TRANSPORTER ATP-BINDING PROTEIN"/>
    <property type="match status" value="1"/>
</dbReference>
<evidence type="ECO:0000256" key="6">
    <source>
        <dbReference type="ARBA" id="ARBA00022741"/>
    </source>
</evidence>
<proteinExistence type="inferred from homology"/>
<keyword evidence="14" id="KW-1185">Reference proteome</keyword>
<accession>A0A8J3A226</accession>
<reference evidence="12 14" key="2">
    <citation type="submission" date="2020-02" db="EMBL/GenBank/DDBJ databases">
        <title>Genome sequence of Parvularcula flava strain NH6-79.</title>
        <authorList>
            <person name="Abdul Karim M.H."/>
            <person name="Lam M.Q."/>
            <person name="Chen S.J."/>
            <person name="Yahya A."/>
            <person name="Shahir S."/>
            <person name="Shamsir M.S."/>
            <person name="Chong C.S."/>
        </authorList>
    </citation>
    <scope>NUCLEOTIDE SEQUENCE [LARGE SCALE GENOMIC DNA]</scope>
    <source>
        <strain evidence="12 14">NH6-79</strain>
    </source>
</reference>
<dbReference type="InterPro" id="IPR027417">
    <property type="entry name" value="P-loop_NTPase"/>
</dbReference>
<dbReference type="Gene3D" id="3.40.50.300">
    <property type="entry name" value="P-loop containing nucleotide triphosphate hydrolases"/>
    <property type="match status" value="1"/>
</dbReference>
<protein>
    <submittedName>
        <fullName evidence="11 12">ABC transporter</fullName>
    </submittedName>
</protein>
<dbReference type="AlphaFoldDB" id="A0A8J3A226"/>
<evidence type="ECO:0000313" key="12">
    <source>
        <dbReference type="EMBL" id="NHK28029.1"/>
    </source>
</evidence>
<reference evidence="11" key="1">
    <citation type="journal article" date="2014" name="Int. J. Syst. Evol. Microbiol.">
        <title>Complete genome sequence of Corynebacterium casei LMG S-19264T (=DSM 44701T), isolated from a smear-ripened cheese.</title>
        <authorList>
            <consortium name="US DOE Joint Genome Institute (JGI-PGF)"/>
            <person name="Walter F."/>
            <person name="Albersmeier A."/>
            <person name="Kalinowski J."/>
            <person name="Ruckert C."/>
        </authorList>
    </citation>
    <scope>NUCLEOTIDE SEQUENCE</scope>
    <source>
        <strain evidence="11">CGMCC 1.14984</strain>
    </source>
</reference>
<evidence type="ECO:0000313" key="11">
    <source>
        <dbReference type="EMBL" id="GGH97250.1"/>
    </source>
</evidence>
<keyword evidence="3" id="KW-0813">Transport</keyword>
<dbReference type="SUPFAM" id="SSF52540">
    <property type="entry name" value="P-loop containing nucleoside triphosphate hydrolases"/>
    <property type="match status" value="1"/>
</dbReference>
<evidence type="ECO:0000256" key="2">
    <source>
        <dbReference type="ARBA" id="ARBA00005417"/>
    </source>
</evidence>
<comment type="similarity">
    <text evidence="2">Belongs to the ABC transporter superfamily.</text>
</comment>
<dbReference type="GO" id="GO:0005886">
    <property type="term" value="C:plasma membrane"/>
    <property type="evidence" value="ECO:0007669"/>
    <property type="project" value="UniProtKB-SubCell"/>
</dbReference>
<dbReference type="EMBL" id="VCJR02000002">
    <property type="protein sequence ID" value="NHK28029.1"/>
    <property type="molecule type" value="Genomic_DNA"/>
</dbReference>
<dbReference type="GO" id="GO:0005524">
    <property type="term" value="F:ATP binding"/>
    <property type="evidence" value="ECO:0007669"/>
    <property type="project" value="UniProtKB-KW"/>
</dbReference>
<dbReference type="InterPro" id="IPR017871">
    <property type="entry name" value="ABC_transporter-like_CS"/>
</dbReference>
<keyword evidence="4" id="KW-0536">Nodulation</keyword>
<keyword evidence="7 12" id="KW-0067">ATP-binding</keyword>
<evidence type="ECO:0000256" key="8">
    <source>
        <dbReference type="ARBA" id="ARBA00022967"/>
    </source>
</evidence>
<dbReference type="InterPro" id="IPR050763">
    <property type="entry name" value="ABC_transporter_ATP-binding"/>
</dbReference>
<evidence type="ECO:0000313" key="14">
    <source>
        <dbReference type="Proteomes" id="UP000818603"/>
    </source>
</evidence>
<evidence type="ECO:0000256" key="9">
    <source>
        <dbReference type="ARBA" id="ARBA00023136"/>
    </source>
</evidence>
<dbReference type="Proteomes" id="UP000621856">
    <property type="component" value="Unassembled WGS sequence"/>
</dbReference>
<dbReference type="Pfam" id="PF00005">
    <property type="entry name" value="ABC_tran"/>
    <property type="match status" value="1"/>
</dbReference>
<evidence type="ECO:0000256" key="4">
    <source>
        <dbReference type="ARBA" id="ARBA00022458"/>
    </source>
</evidence>
<feature type="domain" description="ABC transporter" evidence="10">
    <location>
        <begin position="6"/>
        <end position="231"/>
    </location>
</feature>
<dbReference type="PANTHER" id="PTHR42711:SF5">
    <property type="entry name" value="ABC TRANSPORTER ATP-BINDING PROTEIN NATA"/>
    <property type="match status" value="1"/>
</dbReference>
<dbReference type="PROSITE" id="PS50893">
    <property type="entry name" value="ABC_TRANSPORTER_2"/>
    <property type="match status" value="1"/>
</dbReference>
<reference evidence="11" key="3">
    <citation type="submission" date="2020-09" db="EMBL/GenBank/DDBJ databases">
        <authorList>
            <person name="Sun Q."/>
            <person name="Zhou Y."/>
        </authorList>
    </citation>
    <scope>NUCLEOTIDE SEQUENCE</scope>
    <source>
        <strain evidence="11">CGMCC 1.14984</strain>
    </source>
</reference>